<organism evidence="2 4">
    <name type="scientific">Vitis vinifera</name>
    <name type="common">Grape</name>
    <dbReference type="NCBI Taxonomy" id="29760"/>
    <lineage>
        <taxon>Eukaryota</taxon>
        <taxon>Viridiplantae</taxon>
        <taxon>Streptophyta</taxon>
        <taxon>Embryophyta</taxon>
        <taxon>Tracheophyta</taxon>
        <taxon>Spermatophyta</taxon>
        <taxon>Magnoliopsida</taxon>
        <taxon>eudicotyledons</taxon>
        <taxon>Gunneridae</taxon>
        <taxon>Pentapetalae</taxon>
        <taxon>rosids</taxon>
        <taxon>Vitales</taxon>
        <taxon>Vitaceae</taxon>
        <taxon>Viteae</taxon>
        <taxon>Vitis</taxon>
    </lineage>
</organism>
<sequence>MPDLRSGVRRSKRINDIQENAAALVPATRRGAGRGDDSKAQAIKSPSPKPYNPAFFYPRPRPAGRGRGARAMNQDKNGKLFGTGVGGRGRVGLDLAAREVVTIPDEVVAEKGAEKLAAVEEEGSASPLPEKMLHLQRRRRNGLPHPPPLFKSSYIMALDPCPFGAHWVMHSTARGALLSWHRSFVGKKGKKAGKLLILNAKEGEK</sequence>
<evidence type="ECO:0000313" key="2">
    <source>
        <dbReference type="EMBL" id="RVW47567.1"/>
    </source>
</evidence>
<evidence type="ECO:0000313" key="3">
    <source>
        <dbReference type="EMBL" id="RVX11154.1"/>
    </source>
</evidence>
<dbReference type="Proteomes" id="UP000288805">
    <property type="component" value="Unassembled WGS sequence"/>
</dbReference>
<protein>
    <submittedName>
        <fullName evidence="2">Uncharacterized protein</fullName>
    </submittedName>
</protein>
<name>A0A438EIP4_VITVI</name>
<evidence type="ECO:0000256" key="1">
    <source>
        <dbReference type="SAM" id="MobiDB-lite"/>
    </source>
</evidence>
<proteinExistence type="predicted"/>
<dbReference type="AlphaFoldDB" id="A0A438EIP4"/>
<dbReference type="EMBL" id="QGNW01000032">
    <property type="protein sequence ID" value="RVX11154.1"/>
    <property type="molecule type" value="Genomic_DNA"/>
</dbReference>
<evidence type="ECO:0000313" key="4">
    <source>
        <dbReference type="Proteomes" id="UP000288805"/>
    </source>
</evidence>
<reference evidence="2 4" key="1">
    <citation type="journal article" date="2018" name="PLoS Genet.">
        <title>Population sequencing reveals clonal diversity and ancestral inbreeding in the grapevine cultivar Chardonnay.</title>
        <authorList>
            <person name="Roach M.J."/>
            <person name="Johnson D.L."/>
            <person name="Bohlmann J."/>
            <person name="van Vuuren H.J."/>
            <person name="Jones S.J."/>
            <person name="Pretorius I.S."/>
            <person name="Schmidt S.A."/>
            <person name="Borneman A.R."/>
        </authorList>
    </citation>
    <scope>NUCLEOTIDE SEQUENCE [LARGE SCALE GENOMIC DNA]</scope>
    <source>
        <strain evidence="4">cv. Chardonnay</strain>
        <strain evidence="2">I10V1</strain>
        <tissue evidence="2">Leaf</tissue>
    </source>
</reference>
<comment type="caution">
    <text evidence="2">The sequence shown here is derived from an EMBL/GenBank/DDBJ whole genome shotgun (WGS) entry which is preliminary data.</text>
</comment>
<feature type="region of interest" description="Disordered" evidence="1">
    <location>
        <begin position="1"/>
        <end position="83"/>
    </location>
</feature>
<dbReference type="EMBL" id="QGNW01001279">
    <property type="protein sequence ID" value="RVW47567.1"/>
    <property type="molecule type" value="Genomic_DNA"/>
</dbReference>
<accession>A0A438EIP4</accession>
<gene>
    <name evidence="3" type="ORF">CK203_013424</name>
    <name evidence="2" type="ORF">CK203_073752</name>
</gene>